<dbReference type="SUPFAM" id="SSF51445">
    <property type="entry name" value="(Trans)glycosidases"/>
    <property type="match status" value="1"/>
</dbReference>
<dbReference type="EC" id="2.4.1.336" evidence="9"/>
<accession>A0AAW9DVQ3</accession>
<dbReference type="Proteomes" id="UP001279553">
    <property type="component" value="Unassembled WGS sequence"/>
</dbReference>
<dbReference type="AlphaFoldDB" id="A0AAW9DVQ3"/>
<dbReference type="FunFam" id="3.90.550.10:FF:000164">
    <property type="entry name" value="Beta-(1-3)-glucosyl transferase"/>
    <property type="match status" value="1"/>
</dbReference>
<keyword evidence="5" id="KW-0460">Magnesium</keyword>
<keyword evidence="16" id="KW-1185">Reference proteome</keyword>
<evidence type="ECO:0000256" key="8">
    <source>
        <dbReference type="ARBA" id="ARBA00053004"/>
    </source>
</evidence>
<evidence type="ECO:0000256" key="5">
    <source>
        <dbReference type="ARBA" id="ARBA00022842"/>
    </source>
</evidence>
<evidence type="ECO:0000256" key="12">
    <source>
        <dbReference type="SAM" id="MobiDB-lite"/>
    </source>
</evidence>
<evidence type="ECO:0000313" key="16">
    <source>
        <dbReference type="Proteomes" id="UP001279553"/>
    </source>
</evidence>
<evidence type="ECO:0000256" key="11">
    <source>
        <dbReference type="ARBA" id="ARBA00078564"/>
    </source>
</evidence>
<keyword evidence="6 13" id="KW-1133">Transmembrane helix</keyword>
<keyword evidence="4 13" id="KW-0812">Transmembrane</keyword>
<evidence type="ECO:0000256" key="6">
    <source>
        <dbReference type="ARBA" id="ARBA00022989"/>
    </source>
</evidence>
<evidence type="ECO:0000256" key="2">
    <source>
        <dbReference type="ARBA" id="ARBA00022676"/>
    </source>
</evidence>
<sequence length="959" mass="106142">MTHQSQLRPLAPQVSRPRGRSGWRSPGTWLAALATAGATFGIWAALNRPVDNMPAYRGEIGGFAFSPFHAGESPQSNVYPTIRQIDSDLALVATKTHNIRTYTVQNDLGDIPALAAKYHLNVTVGAWIDQHPKANEAELHKVVKVANANADVKAVMVGNEVILRRNLTVPELAADIDYVKKRVHVPVSTAEPWHVWLHHPELAKSVDFITVHLLPYWEGVPEPDAVKYALYRLHEVEKRFPGKKVVIGEIGWPSDGIDIGGARASRVLQANFMRTFFNVAQKDHLHYFVMEAFDQPWKTSFEGRAAGYWGLWSLSREMKYSLTGPVLPNRAWLPWAAGAALLGLMITLGLLSRRPDMRVIGKVIFAVLVQGFGTALAMLLMTMGETYLSWSAAAVWSTLALGQGLLLFLLIADSFDLTETLFGRVRKRHFEPVPAPHGMKLPKVSLHLPICNEPADMVKQTLNALAALDYENYEVLVIDNNTRDSAVWEPVAAHCARLGSKFRFFTLGQYPGYKAGALNFALRETAPDAEIVGVLDSDYIVDPDWLRCMVPAFADPVVGFTQSPQDYRDNDGSIFKRMMFWEYAGFFQIGMVNRNERNAIIQHGTMTLIRTEALKKDGGWAEWCITEDSELGMRLFRDGYEAVYSKRSFGRGVMPDDFNAFRKQRYRWAYGAMRITRAHWKALLSPFDRTLTLGQRWHFVTGWLPWMGDALGLAFLFLGLAWSAGLILDPVRFEFPIILFMLPSIGLFVFKIVQILALYSARVKCGLGDRIGAAVAGLALSHTIGKAVWKGLFSNKLPFLRTPKMKDAPALVQGLVMAREELVLLALTWGALLGVGFGHHWATPESKLWCLVLFTQSLPYLASVSVSIIAALPARSVKALPAPAHVALPVSRMPISARSAAGIEPAPSLPDRVGIPVQPIAIGWRNAAVNRSRAIFTGPSRVPCSITTAAAKRGRSTGA</sequence>
<evidence type="ECO:0000256" key="10">
    <source>
        <dbReference type="ARBA" id="ARBA00068721"/>
    </source>
</evidence>
<protein>
    <recommendedName>
        <fullName evidence="10">Beta-monoglucosyldiacylglycerol synthase</fullName>
        <ecNumber evidence="9">2.4.1.336</ecNumber>
    </recommendedName>
    <alternativeName>
        <fullName evidence="11">UDP-glucose:1,2-diacylglycerol 3-beta-D-glucosyltransferase</fullName>
    </alternativeName>
</protein>
<evidence type="ECO:0000313" key="15">
    <source>
        <dbReference type="EMBL" id="MDX5932584.1"/>
    </source>
</evidence>
<comment type="subcellular location">
    <subcellularLocation>
        <location evidence="1">Membrane</location>
        <topology evidence="1">Multi-pass membrane protein</topology>
    </subcellularLocation>
</comment>
<dbReference type="RefSeq" id="WP_319615438.1">
    <property type="nucleotide sequence ID" value="NZ_JAWXYB010000018.1"/>
</dbReference>
<dbReference type="InterPro" id="IPR029044">
    <property type="entry name" value="Nucleotide-diphossugar_trans"/>
</dbReference>
<evidence type="ECO:0000256" key="4">
    <source>
        <dbReference type="ARBA" id="ARBA00022692"/>
    </source>
</evidence>
<evidence type="ECO:0000259" key="14">
    <source>
        <dbReference type="Pfam" id="PF13632"/>
    </source>
</evidence>
<dbReference type="EMBL" id="JAWXYB010000018">
    <property type="protein sequence ID" value="MDX5932584.1"/>
    <property type="molecule type" value="Genomic_DNA"/>
</dbReference>
<keyword evidence="3 15" id="KW-0808">Transferase</keyword>
<feature type="transmembrane region" description="Helical" evidence="13">
    <location>
        <begin position="332"/>
        <end position="351"/>
    </location>
</feature>
<comment type="catalytic activity">
    <reaction evidence="8">
        <text>a 1,2-diacyl-sn-glycerol + UDP-alpha-D-glucose = a 1,2-diacyl-3-O-(beta-D-glucopyranosyl)-sn-glycerol + UDP + H(+)</text>
        <dbReference type="Rhea" id="RHEA:17285"/>
        <dbReference type="ChEBI" id="CHEBI:15378"/>
        <dbReference type="ChEBI" id="CHEBI:17815"/>
        <dbReference type="ChEBI" id="CHEBI:58223"/>
        <dbReference type="ChEBI" id="CHEBI:58885"/>
        <dbReference type="ChEBI" id="CHEBI:75799"/>
        <dbReference type="EC" id="2.4.1.336"/>
    </reaction>
</comment>
<feature type="transmembrane region" description="Helical" evidence="13">
    <location>
        <begin position="363"/>
        <end position="381"/>
    </location>
</feature>
<dbReference type="PANTHER" id="PTHR43867:SF4">
    <property type="entry name" value="BETA-(1-3)-GLUCOSYL TRANSFERASE"/>
    <property type="match status" value="1"/>
</dbReference>
<feature type="transmembrane region" description="Helical" evidence="13">
    <location>
        <begin position="737"/>
        <end position="759"/>
    </location>
</feature>
<feature type="transmembrane region" description="Helical" evidence="13">
    <location>
        <begin position="848"/>
        <end position="872"/>
    </location>
</feature>
<feature type="transmembrane region" description="Helical" evidence="13">
    <location>
        <begin position="387"/>
        <end position="412"/>
    </location>
</feature>
<feature type="transmembrane region" description="Helical" evidence="13">
    <location>
        <begin position="822"/>
        <end position="841"/>
    </location>
</feature>
<organism evidence="15 16">
    <name type="scientific">Acidiphilium acidophilum</name>
    <name type="common">Thiobacillus acidophilus</name>
    <dbReference type="NCBI Taxonomy" id="76588"/>
    <lineage>
        <taxon>Bacteria</taxon>
        <taxon>Pseudomonadati</taxon>
        <taxon>Pseudomonadota</taxon>
        <taxon>Alphaproteobacteria</taxon>
        <taxon>Acetobacterales</taxon>
        <taxon>Acidocellaceae</taxon>
        <taxon>Acidiphilium</taxon>
    </lineage>
</organism>
<evidence type="ECO:0000256" key="9">
    <source>
        <dbReference type="ARBA" id="ARBA00066964"/>
    </source>
</evidence>
<feature type="domain" description="Glycosyltransferase 2-like" evidence="14">
    <location>
        <begin position="532"/>
        <end position="717"/>
    </location>
</feature>
<keyword evidence="7 13" id="KW-0472">Membrane</keyword>
<dbReference type="GO" id="GO:0005886">
    <property type="term" value="C:plasma membrane"/>
    <property type="evidence" value="ECO:0007669"/>
    <property type="project" value="TreeGrafter"/>
</dbReference>
<dbReference type="Pfam" id="PF13632">
    <property type="entry name" value="Glyco_trans_2_3"/>
    <property type="match status" value="1"/>
</dbReference>
<dbReference type="Gene3D" id="3.20.20.80">
    <property type="entry name" value="Glycosidases"/>
    <property type="match status" value="1"/>
</dbReference>
<gene>
    <name evidence="15" type="ORF">SIL87_17650</name>
</gene>
<dbReference type="SUPFAM" id="SSF53448">
    <property type="entry name" value="Nucleotide-diphospho-sugar transferases"/>
    <property type="match status" value="1"/>
</dbReference>
<evidence type="ECO:0000256" key="1">
    <source>
        <dbReference type="ARBA" id="ARBA00004141"/>
    </source>
</evidence>
<reference evidence="15 16" key="1">
    <citation type="submission" date="2023-11" db="EMBL/GenBank/DDBJ databases">
        <title>MicrobeMod: A computational toolkit for identifying prokaryotic methylation and restriction-modification with nanopore sequencing.</title>
        <authorList>
            <person name="Crits-Christoph A."/>
            <person name="Kang S.C."/>
            <person name="Lee H."/>
            <person name="Ostrov N."/>
        </authorList>
    </citation>
    <scope>NUCLEOTIDE SEQUENCE [LARGE SCALE GENOMIC DNA]</scope>
    <source>
        <strain evidence="15 16">DSMZ 700</strain>
    </source>
</reference>
<evidence type="ECO:0000256" key="13">
    <source>
        <dbReference type="SAM" id="Phobius"/>
    </source>
</evidence>
<name>A0AAW9DVQ3_ACIAO</name>
<evidence type="ECO:0000256" key="3">
    <source>
        <dbReference type="ARBA" id="ARBA00022679"/>
    </source>
</evidence>
<keyword evidence="2 15" id="KW-0328">Glycosyltransferase</keyword>
<dbReference type="Gene3D" id="3.90.550.10">
    <property type="entry name" value="Spore Coat Polysaccharide Biosynthesis Protein SpsA, Chain A"/>
    <property type="match status" value="1"/>
</dbReference>
<feature type="transmembrane region" description="Helical" evidence="13">
    <location>
        <begin position="771"/>
        <end position="789"/>
    </location>
</feature>
<dbReference type="PANTHER" id="PTHR43867">
    <property type="entry name" value="CELLULOSE SYNTHASE CATALYTIC SUBUNIT A [UDP-FORMING]"/>
    <property type="match status" value="1"/>
</dbReference>
<comment type="caution">
    <text evidence="15">The sequence shown here is derived from an EMBL/GenBank/DDBJ whole genome shotgun (WGS) entry which is preliminary data.</text>
</comment>
<dbReference type="InterPro" id="IPR017853">
    <property type="entry name" value="GH"/>
</dbReference>
<dbReference type="InterPro" id="IPR001173">
    <property type="entry name" value="Glyco_trans_2-like"/>
</dbReference>
<proteinExistence type="predicted"/>
<dbReference type="InterPro" id="IPR050321">
    <property type="entry name" value="Glycosyltr_2/OpgH_subfam"/>
</dbReference>
<evidence type="ECO:0000256" key="7">
    <source>
        <dbReference type="ARBA" id="ARBA00023136"/>
    </source>
</evidence>
<feature type="region of interest" description="Disordered" evidence="12">
    <location>
        <begin position="1"/>
        <end position="23"/>
    </location>
</feature>
<feature type="transmembrane region" description="Helical" evidence="13">
    <location>
        <begin position="703"/>
        <end position="725"/>
    </location>
</feature>
<dbReference type="GO" id="GO:0016758">
    <property type="term" value="F:hexosyltransferase activity"/>
    <property type="evidence" value="ECO:0007669"/>
    <property type="project" value="TreeGrafter"/>
</dbReference>